<sequence length="444" mass="49353">MGWAGDTAPRGGGLSSSHRFMPPSHPKNPAAVLTEKSRTHCGEEMAGITGEDVGFEKTTTQSDGAFEWDDNTHLYFHSSSGFYHDPNAGWYYSSRDGIYYAFENGGYVPLEIEKTLENPIRMMSLKMTLHHLHGIPLDLGVETKDTCEASHDDTSKECPCADHEGMACEEIQEDQSSPRNIQDTPESSGRIHSEDNLSDEQNWLAQYGQVVPLESEGPPTFPVVDLWNWELVRQQIKKKNKKKKKKKIVSRLVGRLVNQSTKLHPSMPAGGRLLKTAHICEVHHDLVRVASGKVYKLRSPSVKYLASLSVYDSSNPTKDWGFPDFDVGKNSIESSDIDRIQGSEISDADTFCMDLPAESDQPAYILNKEKKLSYRDRAAERRSLHGGFGIGPGQKNANSIEGEESSSQSVNLEEAQAEALNMSFGSGSYARRLLEGMGWKEDHL</sequence>
<dbReference type="EMBL" id="JAUJYN010000006">
    <property type="protein sequence ID" value="KAK1268521.1"/>
    <property type="molecule type" value="Genomic_DNA"/>
</dbReference>
<feature type="region of interest" description="Disordered" evidence="3">
    <location>
        <begin position="383"/>
        <end position="412"/>
    </location>
</feature>
<dbReference type="Pfam" id="PF17780">
    <property type="entry name" value="OCRE"/>
    <property type="match status" value="1"/>
</dbReference>
<evidence type="ECO:0000256" key="1">
    <source>
        <dbReference type="ARBA" id="ARBA00004123"/>
    </source>
</evidence>
<dbReference type="GO" id="GO:0005634">
    <property type="term" value="C:nucleus"/>
    <property type="evidence" value="ECO:0007669"/>
    <property type="project" value="UniProtKB-SubCell"/>
</dbReference>
<dbReference type="InterPro" id="IPR041591">
    <property type="entry name" value="OCRE"/>
</dbReference>
<feature type="region of interest" description="Disordered" evidence="3">
    <location>
        <begin position="1"/>
        <end position="31"/>
    </location>
</feature>
<evidence type="ECO:0000313" key="6">
    <source>
        <dbReference type="Proteomes" id="UP001179952"/>
    </source>
</evidence>
<evidence type="ECO:0000256" key="3">
    <source>
        <dbReference type="SAM" id="MobiDB-lite"/>
    </source>
</evidence>
<reference evidence="5" key="2">
    <citation type="submission" date="2023-06" db="EMBL/GenBank/DDBJ databases">
        <authorList>
            <person name="Ma L."/>
            <person name="Liu K.-W."/>
            <person name="Li Z."/>
            <person name="Hsiao Y.-Y."/>
            <person name="Qi Y."/>
            <person name="Fu T."/>
            <person name="Tang G."/>
            <person name="Zhang D."/>
            <person name="Sun W.-H."/>
            <person name="Liu D.-K."/>
            <person name="Li Y."/>
            <person name="Chen G.-Z."/>
            <person name="Liu X.-D."/>
            <person name="Liao X.-Y."/>
            <person name="Jiang Y.-T."/>
            <person name="Yu X."/>
            <person name="Hao Y."/>
            <person name="Huang J."/>
            <person name="Zhao X.-W."/>
            <person name="Ke S."/>
            <person name="Chen Y.-Y."/>
            <person name="Wu W.-L."/>
            <person name="Hsu J.-L."/>
            <person name="Lin Y.-F."/>
            <person name="Huang M.-D."/>
            <person name="Li C.-Y."/>
            <person name="Huang L."/>
            <person name="Wang Z.-W."/>
            <person name="Zhao X."/>
            <person name="Zhong W.-Y."/>
            <person name="Peng D.-H."/>
            <person name="Ahmad S."/>
            <person name="Lan S."/>
            <person name="Zhang J.-S."/>
            <person name="Tsai W.-C."/>
            <person name="Van De Peer Y."/>
            <person name="Liu Z.-J."/>
        </authorList>
    </citation>
    <scope>NUCLEOTIDE SEQUENCE</scope>
    <source>
        <strain evidence="5">SCP</strain>
        <tissue evidence="5">Leaves</tissue>
    </source>
</reference>
<dbReference type="GO" id="GO:0003723">
    <property type="term" value="F:RNA binding"/>
    <property type="evidence" value="ECO:0007669"/>
    <property type="project" value="TreeGrafter"/>
</dbReference>
<comment type="caution">
    <text evidence="5">The sequence shown here is derived from an EMBL/GenBank/DDBJ whole genome shotgun (WGS) entry which is preliminary data.</text>
</comment>
<feature type="compositionally biased region" description="Polar residues" evidence="3">
    <location>
        <begin position="395"/>
        <end position="411"/>
    </location>
</feature>
<dbReference type="PANTHER" id="PTHR13948">
    <property type="entry name" value="RNA-BINDING PROTEIN"/>
    <property type="match status" value="1"/>
</dbReference>
<keyword evidence="2" id="KW-0539">Nucleus</keyword>
<comment type="subcellular location">
    <subcellularLocation>
        <location evidence="1">Nucleus</location>
    </subcellularLocation>
</comment>
<proteinExistence type="predicted"/>
<feature type="domain" description="OCRE" evidence="4">
    <location>
        <begin position="66"/>
        <end position="103"/>
    </location>
</feature>
<organism evidence="5 6">
    <name type="scientific">Acorus gramineus</name>
    <name type="common">Dwarf sweet flag</name>
    <dbReference type="NCBI Taxonomy" id="55184"/>
    <lineage>
        <taxon>Eukaryota</taxon>
        <taxon>Viridiplantae</taxon>
        <taxon>Streptophyta</taxon>
        <taxon>Embryophyta</taxon>
        <taxon>Tracheophyta</taxon>
        <taxon>Spermatophyta</taxon>
        <taxon>Magnoliopsida</taxon>
        <taxon>Liliopsida</taxon>
        <taxon>Acoraceae</taxon>
        <taxon>Acorus</taxon>
    </lineage>
</organism>
<dbReference type="Proteomes" id="UP001179952">
    <property type="component" value="Unassembled WGS sequence"/>
</dbReference>
<reference evidence="5" key="1">
    <citation type="journal article" date="2023" name="Nat. Commun.">
        <title>Diploid and tetraploid genomes of Acorus and the evolution of monocots.</title>
        <authorList>
            <person name="Ma L."/>
            <person name="Liu K.W."/>
            <person name="Li Z."/>
            <person name="Hsiao Y.Y."/>
            <person name="Qi Y."/>
            <person name="Fu T."/>
            <person name="Tang G.D."/>
            <person name="Zhang D."/>
            <person name="Sun W.H."/>
            <person name="Liu D.K."/>
            <person name="Li Y."/>
            <person name="Chen G.Z."/>
            <person name="Liu X.D."/>
            <person name="Liao X.Y."/>
            <person name="Jiang Y.T."/>
            <person name="Yu X."/>
            <person name="Hao Y."/>
            <person name="Huang J."/>
            <person name="Zhao X.W."/>
            <person name="Ke S."/>
            <person name="Chen Y.Y."/>
            <person name="Wu W.L."/>
            <person name="Hsu J.L."/>
            <person name="Lin Y.F."/>
            <person name="Huang M.D."/>
            <person name="Li C.Y."/>
            <person name="Huang L."/>
            <person name="Wang Z.W."/>
            <person name="Zhao X."/>
            <person name="Zhong W.Y."/>
            <person name="Peng D.H."/>
            <person name="Ahmad S."/>
            <person name="Lan S."/>
            <person name="Zhang J.S."/>
            <person name="Tsai W.C."/>
            <person name="Van de Peer Y."/>
            <person name="Liu Z.J."/>
        </authorList>
    </citation>
    <scope>NUCLEOTIDE SEQUENCE</scope>
    <source>
        <strain evidence="5">SCP</strain>
    </source>
</reference>
<dbReference type="AlphaFoldDB" id="A0AAV9AX96"/>
<evidence type="ECO:0000313" key="5">
    <source>
        <dbReference type="EMBL" id="KAK1268521.1"/>
    </source>
</evidence>
<dbReference type="CDD" id="cd16074">
    <property type="entry name" value="OCRE"/>
    <property type="match status" value="1"/>
</dbReference>
<keyword evidence="6" id="KW-1185">Reference proteome</keyword>
<accession>A0AAV9AX96</accession>
<feature type="compositionally biased region" description="Polar residues" evidence="3">
    <location>
        <begin position="174"/>
        <end position="187"/>
    </location>
</feature>
<evidence type="ECO:0000259" key="4">
    <source>
        <dbReference type="Pfam" id="PF17780"/>
    </source>
</evidence>
<dbReference type="GO" id="GO:0000398">
    <property type="term" value="P:mRNA splicing, via spliceosome"/>
    <property type="evidence" value="ECO:0007669"/>
    <property type="project" value="TreeGrafter"/>
</dbReference>
<evidence type="ECO:0000256" key="2">
    <source>
        <dbReference type="ARBA" id="ARBA00023242"/>
    </source>
</evidence>
<feature type="region of interest" description="Disordered" evidence="3">
    <location>
        <begin position="171"/>
        <end position="196"/>
    </location>
</feature>
<dbReference type="PANTHER" id="PTHR13948:SF38">
    <property type="entry name" value="D111_G-PATCH DOMAIN-CONTAINING PROTEIN"/>
    <property type="match status" value="1"/>
</dbReference>
<protein>
    <recommendedName>
        <fullName evidence="4">OCRE domain-containing protein</fullName>
    </recommendedName>
</protein>
<gene>
    <name evidence="5" type="ORF">QJS04_geneDACA005087</name>
</gene>
<name>A0AAV9AX96_ACOGR</name>